<evidence type="ECO:0000313" key="4">
    <source>
        <dbReference type="Proteomes" id="UP000313359"/>
    </source>
</evidence>
<proteinExistence type="predicted"/>
<dbReference type="OrthoDB" id="2788977at2759"/>
<sequence>MSSISTFEEPGYPGPSHLHDSSDLGSSQEREETPSWEPRPLCSALESASKRASCYERQIKELESLSTGTITWITRAVRCGTLADVRSWRISCGGECGAVGKLALDLSNSRAIENLLHEVFTGIQQTRDRTEFFLTDTVPHVRDSLDDDLAVLLELEEQLPEVGSQIRDIRKVYDRGREKAQQLMASLEWLNTPVSQRLRAIIFTPNAPVGKRWKVLVRTVFALVLCACIWIAWITLRGAVRAHRQRLVWGERLMS</sequence>
<name>A0A5C2SKS0_9APHY</name>
<organism evidence="3 4">
    <name type="scientific">Lentinus tigrinus ALCF2SS1-6</name>
    <dbReference type="NCBI Taxonomy" id="1328759"/>
    <lineage>
        <taxon>Eukaryota</taxon>
        <taxon>Fungi</taxon>
        <taxon>Dikarya</taxon>
        <taxon>Basidiomycota</taxon>
        <taxon>Agaricomycotina</taxon>
        <taxon>Agaricomycetes</taxon>
        <taxon>Polyporales</taxon>
        <taxon>Polyporaceae</taxon>
        <taxon>Lentinus</taxon>
    </lineage>
</organism>
<dbReference type="Proteomes" id="UP000313359">
    <property type="component" value="Unassembled WGS sequence"/>
</dbReference>
<dbReference type="STRING" id="1328759.A0A5C2SKS0"/>
<evidence type="ECO:0000256" key="2">
    <source>
        <dbReference type="SAM" id="Phobius"/>
    </source>
</evidence>
<keyword evidence="2" id="KW-0812">Transmembrane</keyword>
<reference evidence="3" key="1">
    <citation type="journal article" date="2018" name="Genome Biol. Evol.">
        <title>Genomics and development of Lentinus tigrinus, a white-rot wood-decaying mushroom with dimorphic fruiting bodies.</title>
        <authorList>
            <person name="Wu B."/>
            <person name="Xu Z."/>
            <person name="Knudson A."/>
            <person name="Carlson A."/>
            <person name="Chen N."/>
            <person name="Kovaka S."/>
            <person name="LaButti K."/>
            <person name="Lipzen A."/>
            <person name="Pennachio C."/>
            <person name="Riley R."/>
            <person name="Schakwitz W."/>
            <person name="Umezawa K."/>
            <person name="Ohm R.A."/>
            <person name="Grigoriev I.V."/>
            <person name="Nagy L.G."/>
            <person name="Gibbons J."/>
            <person name="Hibbett D."/>
        </authorList>
    </citation>
    <scope>NUCLEOTIDE SEQUENCE [LARGE SCALE GENOMIC DNA]</scope>
    <source>
        <strain evidence="3">ALCF2SS1-6</strain>
    </source>
</reference>
<accession>A0A5C2SKS0</accession>
<keyword evidence="4" id="KW-1185">Reference proteome</keyword>
<gene>
    <name evidence="3" type="ORF">L227DRAFT_650435</name>
</gene>
<dbReference type="EMBL" id="ML122254">
    <property type="protein sequence ID" value="RPD64241.1"/>
    <property type="molecule type" value="Genomic_DNA"/>
</dbReference>
<dbReference type="AlphaFoldDB" id="A0A5C2SKS0"/>
<protein>
    <submittedName>
        <fullName evidence="3">Uncharacterized protein</fullName>
    </submittedName>
</protein>
<keyword evidence="2" id="KW-0472">Membrane</keyword>
<feature type="transmembrane region" description="Helical" evidence="2">
    <location>
        <begin position="215"/>
        <end position="236"/>
    </location>
</feature>
<feature type="region of interest" description="Disordered" evidence="1">
    <location>
        <begin position="1"/>
        <end position="40"/>
    </location>
</feature>
<keyword evidence="2" id="KW-1133">Transmembrane helix</keyword>
<evidence type="ECO:0000313" key="3">
    <source>
        <dbReference type="EMBL" id="RPD64241.1"/>
    </source>
</evidence>
<evidence type="ECO:0000256" key="1">
    <source>
        <dbReference type="SAM" id="MobiDB-lite"/>
    </source>
</evidence>
<feature type="compositionally biased region" description="Basic and acidic residues" evidence="1">
    <location>
        <begin position="17"/>
        <end position="33"/>
    </location>
</feature>